<dbReference type="EMBL" id="CP021111">
    <property type="protein sequence ID" value="ARP93176.1"/>
    <property type="molecule type" value="Genomic_DNA"/>
</dbReference>
<dbReference type="AlphaFoldDB" id="A0A1W6Z6X3"/>
<organism evidence="3 4">
    <name type="scientific">Bordetella genomosp. 13</name>
    <dbReference type="NCBI Taxonomy" id="463040"/>
    <lineage>
        <taxon>Bacteria</taxon>
        <taxon>Pseudomonadati</taxon>
        <taxon>Pseudomonadota</taxon>
        <taxon>Betaproteobacteria</taxon>
        <taxon>Burkholderiales</taxon>
        <taxon>Alcaligenaceae</taxon>
        <taxon>Bordetella</taxon>
    </lineage>
</organism>
<dbReference type="Pfam" id="PF01425">
    <property type="entry name" value="Amidase"/>
    <property type="match status" value="1"/>
</dbReference>
<keyword evidence="4" id="KW-1185">Reference proteome</keyword>
<protein>
    <submittedName>
        <fullName evidence="3">Amidase</fullName>
    </submittedName>
</protein>
<dbReference type="InterPro" id="IPR000120">
    <property type="entry name" value="Amidase"/>
</dbReference>
<sequence length="459" mass="48875">MSYDPATHAGLTFFDARQRFLDGADTPRDYLERCLETIAEREPVLRGWVTLNEAGARQAADESSRRYREGRSLSHVDGMPVGIKDLIETKDMPTQMGCEAYRGNFPKNDSAVVRALRDAGALILGKTVTTALGFLDPGPTTNAFDPRRTPGGSSSGSAAVVGAGMVPMAVGSQLVGSVLRPASYNANWALKPTFGALNRGERLGYSQSHIGIHANSAQDMWHAAAEIALRVGGDPGHPGLYGPLELPDAKAPRRLAALHTEGWARADDAAKEAFEQLVTKLRKAGVEVVQRSDNALVELLEQAIAEASALSLRLISWEQHWSLENLVEQHPGTLGPSLVRQLESGRQMTLQAYRDCLLQREHARQRLAALAPHFDACLTLSACGAAPIAAEALKTRFPTGDVAFACASSLLGAPAVTAPVLQAEGLPLGAQVLGFAHQDAEVTAIARWLGGFARGGAAD</sequence>
<proteinExistence type="inferred from homology"/>
<dbReference type="PANTHER" id="PTHR11895">
    <property type="entry name" value="TRANSAMIDASE"/>
    <property type="match status" value="1"/>
</dbReference>
<evidence type="ECO:0000313" key="4">
    <source>
        <dbReference type="Proteomes" id="UP000194161"/>
    </source>
</evidence>
<evidence type="ECO:0000259" key="2">
    <source>
        <dbReference type="Pfam" id="PF01425"/>
    </source>
</evidence>
<reference evidence="3 4" key="1">
    <citation type="submission" date="2017-05" db="EMBL/GenBank/DDBJ databases">
        <title>Complete and WGS of Bordetella genogroups.</title>
        <authorList>
            <person name="Spilker T."/>
            <person name="LiPuma J."/>
        </authorList>
    </citation>
    <scope>NUCLEOTIDE SEQUENCE [LARGE SCALE GENOMIC DNA]</scope>
    <source>
        <strain evidence="3 4">AU7206</strain>
    </source>
</reference>
<comment type="similarity">
    <text evidence="1">Belongs to the amidase family.</text>
</comment>
<dbReference type="InterPro" id="IPR023631">
    <property type="entry name" value="Amidase_dom"/>
</dbReference>
<feature type="domain" description="Amidase" evidence="2">
    <location>
        <begin position="30"/>
        <end position="442"/>
    </location>
</feature>
<dbReference type="GO" id="GO:0003824">
    <property type="term" value="F:catalytic activity"/>
    <property type="evidence" value="ECO:0007669"/>
    <property type="project" value="InterPro"/>
</dbReference>
<gene>
    <name evidence="3" type="ORF">CAL15_01510</name>
</gene>
<dbReference type="PANTHER" id="PTHR11895:SF7">
    <property type="entry name" value="GLUTAMYL-TRNA(GLN) AMIDOTRANSFERASE SUBUNIT A, MITOCHONDRIAL"/>
    <property type="match status" value="1"/>
</dbReference>
<dbReference type="OrthoDB" id="8641877at2"/>
<dbReference type="Proteomes" id="UP000194161">
    <property type="component" value="Chromosome"/>
</dbReference>
<dbReference type="InterPro" id="IPR036928">
    <property type="entry name" value="AS_sf"/>
</dbReference>
<accession>A0A1W6Z6X3</accession>
<dbReference type="SUPFAM" id="SSF75304">
    <property type="entry name" value="Amidase signature (AS) enzymes"/>
    <property type="match status" value="1"/>
</dbReference>
<dbReference type="STRING" id="463040.CAL15_01510"/>
<evidence type="ECO:0000313" key="3">
    <source>
        <dbReference type="EMBL" id="ARP93176.1"/>
    </source>
</evidence>
<dbReference type="KEGG" id="bgm:CAL15_01510"/>
<name>A0A1W6Z6X3_9BORD</name>
<dbReference type="Gene3D" id="3.90.1300.10">
    <property type="entry name" value="Amidase signature (AS) domain"/>
    <property type="match status" value="1"/>
</dbReference>
<dbReference type="RefSeq" id="WP_086077013.1">
    <property type="nucleotide sequence ID" value="NZ_CP021111.1"/>
</dbReference>
<evidence type="ECO:0000256" key="1">
    <source>
        <dbReference type="ARBA" id="ARBA00009199"/>
    </source>
</evidence>